<name>B1KG62_SHEWM</name>
<organism evidence="1 2">
    <name type="scientific">Shewanella woodyi (strain ATCC 51908 / MS32)</name>
    <dbReference type="NCBI Taxonomy" id="392500"/>
    <lineage>
        <taxon>Bacteria</taxon>
        <taxon>Pseudomonadati</taxon>
        <taxon>Pseudomonadota</taxon>
        <taxon>Gammaproteobacteria</taxon>
        <taxon>Alteromonadales</taxon>
        <taxon>Shewanellaceae</taxon>
        <taxon>Shewanella</taxon>
    </lineage>
</organism>
<proteinExistence type="predicted"/>
<dbReference type="Proteomes" id="UP000002168">
    <property type="component" value="Chromosome"/>
</dbReference>
<evidence type="ECO:0000313" key="1">
    <source>
        <dbReference type="EMBL" id="ACA86769.1"/>
    </source>
</evidence>
<dbReference type="AlphaFoldDB" id="B1KG62"/>
<keyword evidence="2" id="KW-1185">Reference proteome</keyword>
<dbReference type="KEGG" id="swd:Swoo_2492"/>
<dbReference type="HOGENOM" id="CLU_1947353_0_0_6"/>
<dbReference type="STRING" id="392500.Swoo_2492"/>
<gene>
    <name evidence="1" type="ordered locus">Swoo_2492</name>
</gene>
<reference evidence="1 2" key="1">
    <citation type="submission" date="2008-02" db="EMBL/GenBank/DDBJ databases">
        <title>Complete sequence of Shewanella woodyi ATCC 51908.</title>
        <authorList>
            <consortium name="US DOE Joint Genome Institute"/>
            <person name="Copeland A."/>
            <person name="Lucas S."/>
            <person name="Lapidus A."/>
            <person name="Glavina del Rio T."/>
            <person name="Dalin E."/>
            <person name="Tice H."/>
            <person name="Bruce D."/>
            <person name="Goodwin L."/>
            <person name="Pitluck S."/>
            <person name="Sims D."/>
            <person name="Brettin T."/>
            <person name="Detter J.C."/>
            <person name="Han C."/>
            <person name="Kuske C.R."/>
            <person name="Schmutz J."/>
            <person name="Larimer F."/>
            <person name="Land M."/>
            <person name="Hauser L."/>
            <person name="Kyrpides N."/>
            <person name="Lykidis A."/>
            <person name="Zhao J.-S."/>
            <person name="Richardson P."/>
        </authorList>
    </citation>
    <scope>NUCLEOTIDE SEQUENCE [LARGE SCALE GENOMIC DNA]</scope>
    <source>
        <strain evidence="2">ATCC 51908 / MS32</strain>
    </source>
</reference>
<dbReference type="EMBL" id="CP000961">
    <property type="protein sequence ID" value="ACA86769.1"/>
    <property type="molecule type" value="Genomic_DNA"/>
</dbReference>
<evidence type="ECO:0000313" key="2">
    <source>
        <dbReference type="Proteomes" id="UP000002168"/>
    </source>
</evidence>
<protein>
    <submittedName>
        <fullName evidence="1">Uncharacterized protein</fullName>
    </submittedName>
</protein>
<sequence length="129" mass="14693">MILKFYCHVSLISNLYSIQKITKEVKMINLILLTSALLQLPSNTLVSNDVTKTTLETVHTKAFIETWEPQEHSVSLDNIEQRLSMEIMANLDGEFELVLAKIDDELTSQVELSIETHSTMEKLTQQNAK</sequence>
<accession>B1KG62</accession>